<feature type="chain" id="PRO_5016782947" evidence="2">
    <location>
        <begin position="24"/>
        <end position="834"/>
    </location>
</feature>
<protein>
    <submittedName>
        <fullName evidence="3">Adhesion-related protein</fullName>
    </submittedName>
</protein>
<keyword evidence="4" id="KW-1185">Reference proteome</keyword>
<keyword evidence="3" id="KW-0614">Plasmid</keyword>
<dbReference type="Proteomes" id="UP000253689">
    <property type="component" value="Plasmid pSPh387"/>
</dbReference>
<dbReference type="InterPro" id="IPR015943">
    <property type="entry name" value="WD40/YVTN_repeat-like_dom_sf"/>
</dbReference>
<gene>
    <name evidence="3" type="ORF">SDAV_003078</name>
</gene>
<keyword evidence="1" id="KW-0472">Membrane</keyword>
<feature type="signal peptide" evidence="2">
    <location>
        <begin position="1"/>
        <end position="23"/>
    </location>
</feature>
<accession>A0A345DST0</accession>
<proteinExistence type="predicted"/>
<keyword evidence="1" id="KW-1133">Transmembrane helix</keyword>
<dbReference type="SUPFAM" id="SSF63829">
    <property type="entry name" value="Calcium-dependent phosphotriesterase"/>
    <property type="match status" value="2"/>
</dbReference>
<name>A0A345DST0_9MOLU</name>
<sequence>MKKLLSLLTITTLTASIPAPLFANTPATRTLTSNSNNEISSPTKINGISNNAYSLAADSKNNIYFGTKDGAYKLSAGSDTPTKINGIDKKVNSLAIDSNDNIYFGTNNGVFVLKQGATTPTKIDGINGYVVSLAVDKNDNIYFGTFTNVYLLKNGATSPTKINGISGDIATILVDSKDNIYIATNLEGVSVLKNGATTPTKIDGINMHLNTIKIDSKENIYIGTNSGIYLLKNGATTPTKINGISGDIATILVDSKENIYFGTDNGAYVLKQGATTPTKINGISNNVNYLVFDKQNNMYIAASNGAYILAFPFPVLDWVKQQSQFNLVDSTKAMTWTRPDLLTVDGELNIDIANPNIDKVVFDNVQQPQTSKQWHINVKPETAPRDHNLQVFFTLEGKQYTSEIIVSMQAKIDPPATSKQENLSELIKTTDLGNILDNNDDTIFSAVNQKNHNVIDDFSQIEITKKDNNSATLTAKKDSKSYAGSVDVKYNVVSATTVDLKIDVTPTSSTATVIKDYLFQIDTSNLTNPVNTFYYASSESIITIVKPTPSSVITGFVYGCDDQWNKTSQSSNIDATNGIKLDGSQLNTKEGKYVVELSDNLGHTENVYLQINEKKEKEIKEYWNTDNGKQFEIWAKANGYDNIRGYSASQLNNLFADSKNWQQLASDSQIASAVADWFKTNGKLSATEPLTKEQVVEQLKTQIPSDIKIDGVNTSNYEKDKVSFVLNQSDFKPNDKVNITVKYNNATSEQFTLQIKDSKTPDNNNKGKDSKLWIIGVVAGVLAGLGLAYLLFKRFVFDKYFLPKINKRRHDKLVEKVRKEEAEKEAQNNKGGDE</sequence>
<keyword evidence="1" id="KW-0812">Transmembrane</keyword>
<dbReference type="Gene3D" id="2.130.10.10">
    <property type="entry name" value="YVTN repeat-like/Quinoprotein amine dehydrogenase"/>
    <property type="match status" value="1"/>
</dbReference>
<organism evidence="3 4">
    <name type="scientific">Spiroplasma phoeniceum P40</name>
    <dbReference type="NCBI Taxonomy" id="1276259"/>
    <lineage>
        <taxon>Bacteria</taxon>
        <taxon>Bacillati</taxon>
        <taxon>Mycoplasmatota</taxon>
        <taxon>Mollicutes</taxon>
        <taxon>Entomoplasmatales</taxon>
        <taxon>Spiroplasmataceae</taxon>
        <taxon>Spiroplasma</taxon>
    </lineage>
</organism>
<reference evidence="4" key="1">
    <citation type="submission" date="2018-07" db="EMBL/GenBank/DDBJ databases">
        <title>Complete Genome Sequence of Spiroplasma phoeniceum.</title>
        <authorList>
            <person name="Davis R.E."/>
            <person name="Shao J.Y."/>
            <person name="Zhao Y."/>
            <person name="Silver A."/>
            <person name="Stump z."/>
            <person name="Gasparich G."/>
        </authorList>
    </citation>
    <scope>NUCLEOTIDE SEQUENCE [LARGE SCALE GENOMIC DNA]</scope>
    <source>
        <strain evidence="4">P40</strain>
        <plasmid evidence="4">pSPh387</plasmid>
    </source>
</reference>
<feature type="transmembrane region" description="Helical" evidence="1">
    <location>
        <begin position="772"/>
        <end position="792"/>
    </location>
</feature>
<geneLocation type="plasmid" evidence="3 4">
    <name>pSPh387</name>
</geneLocation>
<dbReference type="EMBL" id="CP031090">
    <property type="protein sequence ID" value="AXF97271.1"/>
    <property type="molecule type" value="Genomic_DNA"/>
</dbReference>
<dbReference type="RefSeq" id="WP_114565660.1">
    <property type="nucleotide sequence ID" value="NZ_CP031090.1"/>
</dbReference>
<evidence type="ECO:0000313" key="4">
    <source>
        <dbReference type="Proteomes" id="UP000253689"/>
    </source>
</evidence>
<keyword evidence="2" id="KW-0732">Signal</keyword>
<evidence type="ECO:0000256" key="1">
    <source>
        <dbReference type="SAM" id="Phobius"/>
    </source>
</evidence>
<evidence type="ECO:0000313" key="3">
    <source>
        <dbReference type="EMBL" id="AXF97271.1"/>
    </source>
</evidence>
<dbReference type="AlphaFoldDB" id="A0A345DST0"/>
<dbReference type="KEGG" id="sphh:SDAV_003078"/>
<evidence type="ECO:0000256" key="2">
    <source>
        <dbReference type="SAM" id="SignalP"/>
    </source>
</evidence>